<sequence>MSRPRINKKKTSSSDTQDDYSLIPMKRLHPTAADPKTVPLLLLADGRIYTQDTTLPSKPGQVGLRHPILNTFPAFRSQSQASDTANEFVSDVRAEPDVYEHEEPVSAHRAKRNRQSLRWHDTVIPQLIQPYMELLRTTENLYQHPEPPKRRCVCSGKEERMLEITVVRFHRLSQLVITVCHCMPAALQLVQRGLFPSAPTHPTLAVDIRVLEFVKGLFLRVAPNHRAWCDTVTEFLGAQGYRMQGQDPLRRRFSNALQWFSSLKHATKSLVNQILSECRDMKPSESTEDHHPLPPDSSPPSSRPTSPLRSSSPQPSDTENDDISTPPEADEWARKRARVDDERLPPLDRPSEYLRSRCPLCFGGADFELNLDAIVCIDACFTQKHNRGMGKDPLKTHPDSVFMPEEEVDAMEETVESIRPRVEVQEVAEEDEDGYESSMRVPRSALDGCEASFTAADEQREKASTKFFDCTALMALLCRHDRVLWIANMTSAGERQHYVLALLNKLFQHLPEWFRIGLLYDIGVCGYYQRLYTLDCQVEHADKESLEGLGLWISRKRTDASGRQWVGERAMEDSGHTTEFLRSQWELQKKTQTQLLPKQSNQQGRKAVQEVLRLRKSLTILKGQKTDLEQAILDIDSEDWDDNVQKLPVVTKQITETEKQVQSLKQLSGCLGTP</sequence>
<accession>A0ABR3F8X7</accession>
<name>A0ABR3F8X7_9AGAR</name>
<feature type="compositionally biased region" description="Basic and acidic residues" evidence="1">
    <location>
        <begin position="281"/>
        <end position="293"/>
    </location>
</feature>
<dbReference type="PANTHER" id="PTHR33096:SF1">
    <property type="entry name" value="CXC1-LIKE CYSTEINE CLUSTER ASSOCIATED WITH KDZ TRANSPOSASES DOMAIN-CONTAINING PROTEIN"/>
    <property type="match status" value="1"/>
</dbReference>
<reference evidence="3 4" key="1">
    <citation type="submission" date="2024-02" db="EMBL/GenBank/DDBJ databases">
        <title>A draft genome for the cacao thread blight pathogen Marasmius crinis-equi.</title>
        <authorList>
            <person name="Cohen S.P."/>
            <person name="Baruah I.K."/>
            <person name="Amoako-Attah I."/>
            <person name="Bukari Y."/>
            <person name="Meinhardt L.W."/>
            <person name="Bailey B.A."/>
        </authorList>
    </citation>
    <scope>NUCLEOTIDE SEQUENCE [LARGE SCALE GENOMIC DNA]</scope>
    <source>
        <strain evidence="3 4">GH-76</strain>
    </source>
</reference>
<feature type="compositionally biased region" description="Basic residues" evidence="1">
    <location>
        <begin position="1"/>
        <end position="11"/>
    </location>
</feature>
<dbReference type="InterPro" id="IPR040521">
    <property type="entry name" value="KDZ"/>
</dbReference>
<protein>
    <recommendedName>
        <fullName evidence="2">CxC1-like cysteine cluster associated with KDZ transposases domain-containing protein</fullName>
    </recommendedName>
</protein>
<evidence type="ECO:0000313" key="4">
    <source>
        <dbReference type="Proteomes" id="UP001465976"/>
    </source>
</evidence>
<organism evidence="3 4">
    <name type="scientific">Marasmius crinis-equi</name>
    <dbReference type="NCBI Taxonomy" id="585013"/>
    <lineage>
        <taxon>Eukaryota</taxon>
        <taxon>Fungi</taxon>
        <taxon>Dikarya</taxon>
        <taxon>Basidiomycota</taxon>
        <taxon>Agaricomycotina</taxon>
        <taxon>Agaricomycetes</taxon>
        <taxon>Agaricomycetidae</taxon>
        <taxon>Agaricales</taxon>
        <taxon>Marasmiineae</taxon>
        <taxon>Marasmiaceae</taxon>
        <taxon>Marasmius</taxon>
    </lineage>
</organism>
<evidence type="ECO:0000313" key="3">
    <source>
        <dbReference type="EMBL" id="KAL0571743.1"/>
    </source>
</evidence>
<dbReference type="Proteomes" id="UP001465976">
    <property type="component" value="Unassembled WGS sequence"/>
</dbReference>
<keyword evidence="4" id="KW-1185">Reference proteome</keyword>
<gene>
    <name evidence="3" type="ORF">V5O48_010214</name>
</gene>
<dbReference type="Pfam" id="PF18802">
    <property type="entry name" value="CxC1"/>
    <property type="match status" value="1"/>
</dbReference>
<dbReference type="InterPro" id="IPR041320">
    <property type="entry name" value="CxC1"/>
</dbReference>
<feature type="region of interest" description="Disordered" evidence="1">
    <location>
        <begin position="281"/>
        <end position="337"/>
    </location>
</feature>
<dbReference type="Pfam" id="PF18758">
    <property type="entry name" value="KDZ"/>
    <property type="match status" value="1"/>
</dbReference>
<evidence type="ECO:0000259" key="2">
    <source>
        <dbReference type="Pfam" id="PF18802"/>
    </source>
</evidence>
<proteinExistence type="predicted"/>
<dbReference type="EMBL" id="JBAHYK010000722">
    <property type="protein sequence ID" value="KAL0571743.1"/>
    <property type="molecule type" value="Genomic_DNA"/>
</dbReference>
<feature type="compositionally biased region" description="Low complexity" evidence="1">
    <location>
        <begin position="303"/>
        <end position="317"/>
    </location>
</feature>
<dbReference type="PANTHER" id="PTHR33096">
    <property type="entry name" value="CXC2 DOMAIN-CONTAINING PROTEIN"/>
    <property type="match status" value="1"/>
</dbReference>
<feature type="domain" description="CxC1-like cysteine cluster associated with KDZ transposases" evidence="2">
    <location>
        <begin position="148"/>
        <end position="236"/>
    </location>
</feature>
<comment type="caution">
    <text evidence="3">The sequence shown here is derived from an EMBL/GenBank/DDBJ whole genome shotgun (WGS) entry which is preliminary data.</text>
</comment>
<feature type="region of interest" description="Disordered" evidence="1">
    <location>
        <begin position="1"/>
        <end position="20"/>
    </location>
</feature>
<evidence type="ECO:0000256" key="1">
    <source>
        <dbReference type="SAM" id="MobiDB-lite"/>
    </source>
</evidence>